<dbReference type="InterPro" id="IPR035664">
    <property type="entry name" value="VIP36_lectin"/>
</dbReference>
<dbReference type="GO" id="GO:0030134">
    <property type="term" value="C:COPII-coated ER to Golgi transport vesicle"/>
    <property type="evidence" value="ECO:0007669"/>
    <property type="project" value="TreeGrafter"/>
</dbReference>
<dbReference type="EMBL" id="JAZDUA010000026">
    <property type="protein sequence ID" value="KAK7872338.1"/>
    <property type="molecule type" value="Genomic_DNA"/>
</dbReference>
<evidence type="ECO:0000313" key="9">
    <source>
        <dbReference type="Proteomes" id="UP001378592"/>
    </source>
</evidence>
<dbReference type="InterPro" id="IPR051136">
    <property type="entry name" value="Intracellular_Lectin-GPT"/>
</dbReference>
<feature type="transmembrane region" description="Helical" evidence="6">
    <location>
        <begin position="321"/>
        <end position="343"/>
    </location>
</feature>
<keyword evidence="9" id="KW-1185">Reference proteome</keyword>
<gene>
    <name evidence="8" type="ORF">R5R35_002784</name>
</gene>
<dbReference type="PANTHER" id="PTHR12223:SF45">
    <property type="entry name" value="RE50040P"/>
    <property type="match status" value="1"/>
</dbReference>
<accession>A0AAN9Z8J2</accession>
<dbReference type="PROSITE" id="PS51328">
    <property type="entry name" value="L_LECTIN_LIKE"/>
    <property type="match status" value="1"/>
</dbReference>
<evidence type="ECO:0000259" key="7">
    <source>
        <dbReference type="PROSITE" id="PS51328"/>
    </source>
</evidence>
<organism evidence="8 9">
    <name type="scientific">Gryllus longicercus</name>
    <dbReference type="NCBI Taxonomy" id="2509291"/>
    <lineage>
        <taxon>Eukaryota</taxon>
        <taxon>Metazoa</taxon>
        <taxon>Ecdysozoa</taxon>
        <taxon>Arthropoda</taxon>
        <taxon>Hexapoda</taxon>
        <taxon>Insecta</taxon>
        <taxon>Pterygota</taxon>
        <taxon>Neoptera</taxon>
        <taxon>Polyneoptera</taxon>
        <taxon>Orthoptera</taxon>
        <taxon>Ensifera</taxon>
        <taxon>Gryllidea</taxon>
        <taxon>Grylloidea</taxon>
        <taxon>Gryllidae</taxon>
        <taxon>Gryllinae</taxon>
        <taxon>Gryllus</taxon>
    </lineage>
</organism>
<protein>
    <recommendedName>
        <fullName evidence="7">L-type lectin-like domain-containing protein</fullName>
    </recommendedName>
</protein>
<dbReference type="InterPro" id="IPR005052">
    <property type="entry name" value="Lectin_leg"/>
</dbReference>
<dbReference type="SUPFAM" id="SSF49899">
    <property type="entry name" value="Concanavalin A-like lectins/glucanases"/>
    <property type="match status" value="1"/>
</dbReference>
<evidence type="ECO:0000256" key="2">
    <source>
        <dbReference type="ARBA" id="ARBA00022692"/>
    </source>
</evidence>
<dbReference type="PANTHER" id="PTHR12223">
    <property type="entry name" value="VESICULAR MANNOSE-BINDING LECTIN"/>
    <property type="match status" value="1"/>
</dbReference>
<keyword evidence="4 6" id="KW-1133">Transmembrane helix</keyword>
<sequence length="355" mass="40264">MSINTIVLTSTNQLLFILVSSLVICVNINAEWNTKDYMKREHSLIKPFQGSGMTIPYWDFMGSTIVTNNYVRLTPDLQSKQGALWNSVPCGVRNWELQVHFKVHGKGKDLYGDGFAIWYAKDRMSPGPVFGNMDYHHGLAIILDTYSNHNGPHNHQHPYISAMINNGTLHYDHDRDGTHTQLAGCEAKFRNLDHDTHIAIRYEHDVLTVRFYPADAKTNTARKKDTFVSTDIENKAAWKECLSVKGVRLPTNYYFGMSAATGDLSDTHDVLSVRLYELDIPDDPKDVEEDRSQISPSAAFFEPPRDHVEDPKPSSLSGIKIFLLMLVGSIAIIACVVIGIMLYQKHQENSRKRFY</sequence>
<keyword evidence="3" id="KW-0732">Signal</keyword>
<keyword evidence="2 6" id="KW-0812">Transmembrane</keyword>
<dbReference type="GO" id="GO:0005793">
    <property type="term" value="C:endoplasmic reticulum-Golgi intermediate compartment"/>
    <property type="evidence" value="ECO:0007669"/>
    <property type="project" value="TreeGrafter"/>
</dbReference>
<name>A0AAN9Z8J2_9ORTH</name>
<comment type="subcellular location">
    <subcellularLocation>
        <location evidence="1">Membrane</location>
        <topology evidence="1">Single-pass type I membrane protein</topology>
    </subcellularLocation>
</comment>
<dbReference type="GO" id="GO:0005789">
    <property type="term" value="C:endoplasmic reticulum membrane"/>
    <property type="evidence" value="ECO:0007669"/>
    <property type="project" value="TreeGrafter"/>
</dbReference>
<dbReference type="GO" id="GO:0006888">
    <property type="term" value="P:endoplasmic reticulum to Golgi vesicle-mediated transport"/>
    <property type="evidence" value="ECO:0007669"/>
    <property type="project" value="TreeGrafter"/>
</dbReference>
<dbReference type="GO" id="GO:0000139">
    <property type="term" value="C:Golgi membrane"/>
    <property type="evidence" value="ECO:0007669"/>
    <property type="project" value="TreeGrafter"/>
</dbReference>
<evidence type="ECO:0000256" key="4">
    <source>
        <dbReference type="ARBA" id="ARBA00022989"/>
    </source>
</evidence>
<evidence type="ECO:0000256" key="5">
    <source>
        <dbReference type="ARBA" id="ARBA00023136"/>
    </source>
</evidence>
<dbReference type="CDD" id="cd06901">
    <property type="entry name" value="lectin_VIP36_VIPL"/>
    <property type="match status" value="1"/>
</dbReference>
<dbReference type="Proteomes" id="UP001378592">
    <property type="component" value="Unassembled WGS sequence"/>
</dbReference>
<dbReference type="AlphaFoldDB" id="A0AAN9Z8J2"/>
<evidence type="ECO:0000256" key="3">
    <source>
        <dbReference type="ARBA" id="ARBA00022729"/>
    </source>
</evidence>
<dbReference type="Pfam" id="PF03388">
    <property type="entry name" value="Lectin_leg-like"/>
    <property type="match status" value="1"/>
</dbReference>
<evidence type="ECO:0000256" key="6">
    <source>
        <dbReference type="SAM" id="Phobius"/>
    </source>
</evidence>
<comment type="caution">
    <text evidence="8">The sequence shown here is derived from an EMBL/GenBank/DDBJ whole genome shotgun (WGS) entry which is preliminary data.</text>
</comment>
<evidence type="ECO:0000313" key="8">
    <source>
        <dbReference type="EMBL" id="KAK7872338.1"/>
    </source>
</evidence>
<evidence type="ECO:0000256" key="1">
    <source>
        <dbReference type="ARBA" id="ARBA00004479"/>
    </source>
</evidence>
<keyword evidence="5 6" id="KW-0472">Membrane</keyword>
<feature type="domain" description="L-type lectin-like" evidence="7">
    <location>
        <begin position="36"/>
        <end position="278"/>
    </location>
</feature>
<dbReference type="GO" id="GO:0005537">
    <property type="term" value="F:D-mannose binding"/>
    <property type="evidence" value="ECO:0007669"/>
    <property type="project" value="TreeGrafter"/>
</dbReference>
<proteinExistence type="predicted"/>
<reference evidence="8 9" key="1">
    <citation type="submission" date="2024-03" db="EMBL/GenBank/DDBJ databases">
        <title>The genome assembly and annotation of the cricket Gryllus longicercus Weissman &amp; Gray.</title>
        <authorList>
            <person name="Szrajer S."/>
            <person name="Gray D."/>
            <person name="Ylla G."/>
        </authorList>
    </citation>
    <scope>NUCLEOTIDE SEQUENCE [LARGE SCALE GENOMIC DNA]</scope>
    <source>
        <strain evidence="8">DAG 2021-001</strain>
        <tissue evidence="8">Whole body minus gut</tissue>
    </source>
</reference>
<dbReference type="Gene3D" id="2.60.120.200">
    <property type="match status" value="1"/>
</dbReference>
<dbReference type="InterPro" id="IPR013320">
    <property type="entry name" value="ConA-like_dom_sf"/>
</dbReference>